<evidence type="ECO:0000313" key="2">
    <source>
        <dbReference type="EMBL" id="KAK3874863.1"/>
    </source>
</evidence>
<dbReference type="AlphaFoldDB" id="A0AAE1FN68"/>
<feature type="region of interest" description="Disordered" evidence="1">
    <location>
        <begin position="45"/>
        <end position="69"/>
    </location>
</feature>
<dbReference type="EMBL" id="JAWQEG010002042">
    <property type="protein sequence ID" value="KAK3874863.1"/>
    <property type="molecule type" value="Genomic_DNA"/>
</dbReference>
<protein>
    <submittedName>
        <fullName evidence="2">Uncharacterized protein</fullName>
    </submittedName>
</protein>
<feature type="compositionally biased region" description="Basic and acidic residues" evidence="1">
    <location>
        <begin position="58"/>
        <end position="69"/>
    </location>
</feature>
<dbReference type="Proteomes" id="UP001286313">
    <property type="component" value="Unassembled WGS sequence"/>
</dbReference>
<reference evidence="2" key="1">
    <citation type="submission" date="2023-10" db="EMBL/GenBank/DDBJ databases">
        <title>Genome assemblies of two species of porcelain crab, Petrolisthes cinctipes and Petrolisthes manimaculis (Anomura: Porcellanidae).</title>
        <authorList>
            <person name="Angst P."/>
        </authorList>
    </citation>
    <scope>NUCLEOTIDE SEQUENCE</scope>
    <source>
        <strain evidence="2">PB745_01</strain>
        <tissue evidence="2">Gill</tissue>
    </source>
</reference>
<accession>A0AAE1FN68</accession>
<sequence>MIRERETVNREEEKGEIGGTERQVVMLSFIKIVEAYVKKKERNAINTSIQPDQTRPPRLQEELVGIHRF</sequence>
<proteinExistence type="predicted"/>
<organism evidence="2 3">
    <name type="scientific">Petrolisthes cinctipes</name>
    <name type="common">Flat porcelain crab</name>
    <dbReference type="NCBI Taxonomy" id="88211"/>
    <lineage>
        <taxon>Eukaryota</taxon>
        <taxon>Metazoa</taxon>
        <taxon>Ecdysozoa</taxon>
        <taxon>Arthropoda</taxon>
        <taxon>Crustacea</taxon>
        <taxon>Multicrustacea</taxon>
        <taxon>Malacostraca</taxon>
        <taxon>Eumalacostraca</taxon>
        <taxon>Eucarida</taxon>
        <taxon>Decapoda</taxon>
        <taxon>Pleocyemata</taxon>
        <taxon>Anomura</taxon>
        <taxon>Galatheoidea</taxon>
        <taxon>Porcellanidae</taxon>
        <taxon>Petrolisthes</taxon>
    </lineage>
</organism>
<evidence type="ECO:0000256" key="1">
    <source>
        <dbReference type="SAM" id="MobiDB-lite"/>
    </source>
</evidence>
<keyword evidence="3" id="KW-1185">Reference proteome</keyword>
<comment type="caution">
    <text evidence="2">The sequence shown here is derived from an EMBL/GenBank/DDBJ whole genome shotgun (WGS) entry which is preliminary data.</text>
</comment>
<name>A0AAE1FN68_PETCI</name>
<evidence type="ECO:0000313" key="3">
    <source>
        <dbReference type="Proteomes" id="UP001286313"/>
    </source>
</evidence>
<gene>
    <name evidence="2" type="ORF">Pcinc_020234</name>
</gene>